<sequence>MQVKPRTAALIAALVLLASGCSGFQEQAGVGECAKQVDLNDTNVEMAEVDCSSQEAVYRVSSRERRTMCPTGDYLTESSGRSRTNGKTRLCYVLNVQEGDCLKPVNQYFERVACGTGTRKVAKVVDGESDRALCNGDDAKTYSQPVKTICITN</sequence>
<feature type="chain" id="PRO_5038901585" description="Secreted protein" evidence="1">
    <location>
        <begin position="25"/>
        <end position="153"/>
    </location>
</feature>
<name>A0A1I6DTW2_9PSEU</name>
<reference evidence="3" key="1">
    <citation type="submission" date="2016-10" db="EMBL/GenBank/DDBJ databases">
        <authorList>
            <person name="Varghese N."/>
            <person name="Submissions S."/>
        </authorList>
    </citation>
    <scope>NUCLEOTIDE SEQUENCE [LARGE SCALE GENOMIC DNA]</scope>
    <source>
        <strain evidence="3">DSM 44232</strain>
    </source>
</reference>
<accession>A0A1I6DTW2</accession>
<evidence type="ECO:0000313" key="3">
    <source>
        <dbReference type="Proteomes" id="UP000198583"/>
    </source>
</evidence>
<proteinExistence type="predicted"/>
<dbReference type="PROSITE" id="PS51257">
    <property type="entry name" value="PROKAR_LIPOPROTEIN"/>
    <property type="match status" value="1"/>
</dbReference>
<keyword evidence="3" id="KW-1185">Reference proteome</keyword>
<dbReference type="AlphaFoldDB" id="A0A1I6DTW2"/>
<feature type="signal peptide" evidence="1">
    <location>
        <begin position="1"/>
        <end position="24"/>
    </location>
</feature>
<evidence type="ECO:0008006" key="4">
    <source>
        <dbReference type="Google" id="ProtNLM"/>
    </source>
</evidence>
<organism evidence="2 3">
    <name type="scientific">Lentzea waywayandensis</name>
    <dbReference type="NCBI Taxonomy" id="84724"/>
    <lineage>
        <taxon>Bacteria</taxon>
        <taxon>Bacillati</taxon>
        <taxon>Actinomycetota</taxon>
        <taxon>Actinomycetes</taxon>
        <taxon>Pseudonocardiales</taxon>
        <taxon>Pseudonocardiaceae</taxon>
        <taxon>Lentzea</taxon>
    </lineage>
</organism>
<gene>
    <name evidence="2" type="ORF">SAMN04488564_10314</name>
</gene>
<keyword evidence="1" id="KW-0732">Signal</keyword>
<evidence type="ECO:0000313" key="2">
    <source>
        <dbReference type="EMBL" id="SFR08807.1"/>
    </source>
</evidence>
<evidence type="ECO:0000256" key="1">
    <source>
        <dbReference type="SAM" id="SignalP"/>
    </source>
</evidence>
<dbReference type="STRING" id="84724.SAMN04488564_10314"/>
<dbReference type="EMBL" id="FOYL01000003">
    <property type="protein sequence ID" value="SFR08807.1"/>
    <property type="molecule type" value="Genomic_DNA"/>
</dbReference>
<protein>
    <recommendedName>
        <fullName evidence="4">Secreted protein</fullName>
    </recommendedName>
</protein>
<dbReference type="Proteomes" id="UP000198583">
    <property type="component" value="Unassembled WGS sequence"/>
</dbReference>